<dbReference type="FunFam" id="3.30.465.10:FF:000032">
    <property type="entry name" value="Delta(24)-sterol reductase"/>
    <property type="match status" value="1"/>
</dbReference>
<evidence type="ECO:0000256" key="24">
    <source>
        <dbReference type="ARBA" id="ARBA00052927"/>
    </source>
</evidence>
<evidence type="ECO:0000256" key="10">
    <source>
        <dbReference type="ARBA" id="ARBA00022692"/>
    </source>
</evidence>
<evidence type="ECO:0000256" key="18">
    <source>
        <dbReference type="ARBA" id="ARBA00023098"/>
    </source>
</evidence>
<name>A0A7R8ZKS2_9CRUS</name>
<dbReference type="AlphaFoldDB" id="A0A7R8ZKS2"/>
<protein>
    <recommendedName>
        <fullName evidence="6">Delta(24)-sterol reductase</fullName>
        <ecNumber evidence="5">1.3.1.72</ecNumber>
    </recommendedName>
    <alternativeName>
        <fullName evidence="26">24-dehydrocholesterol reductase</fullName>
    </alternativeName>
    <alternativeName>
        <fullName evidence="27">3-beta-hydroxysterol Delta-24-reductase</fullName>
    </alternativeName>
</protein>
<dbReference type="GO" id="GO:0000246">
    <property type="term" value="F:Delta24(24-1) sterol reductase activity"/>
    <property type="evidence" value="ECO:0007669"/>
    <property type="project" value="TreeGrafter"/>
</dbReference>
<evidence type="ECO:0000256" key="17">
    <source>
        <dbReference type="ARBA" id="ARBA00023034"/>
    </source>
</evidence>
<evidence type="ECO:0000256" key="11">
    <source>
        <dbReference type="ARBA" id="ARBA00022729"/>
    </source>
</evidence>
<dbReference type="InterPro" id="IPR040165">
    <property type="entry name" value="Diminuto-like"/>
</dbReference>
<comment type="cofactor">
    <cofactor evidence="1">
        <name>FAD</name>
        <dbReference type="ChEBI" id="CHEBI:57692"/>
    </cofactor>
</comment>
<sequence length="429" mass="49320">MCTARPGWQSMSFRVAKYKRRLTNIHINLVDILEVNAEEQWVRVEPLVTMGQLSASLDPLGWSLPIVPELDDLTVGGLVMGTGVETSSHKYGLFQHICVEYELVLADGSVATCSKNEDPDLFYAVPWSYGTLGFLVSVKLKIIPSTRFVRLEYVPVKSTSDIVQKFQEAAEQKNADFVEGIMFSPTAGVIMKGQRTNIAEPGKLNDIGRWYQPWFFKHVESFVETDSSSKDSRVEYIPSRSYFHRHSRSIFWELQDIVPFGNNLWFRLLCGWMVPPKISLLKLTQTSATKRLYEATHVIQDMLVPVDQLDAAIRCFHENARVYPVWLCPFNLPSEPGMLSIPSEKMYVDIGLYGVPGIESYDARTSTRKLEEFVREVKGFQMLYADSYMTRDEFRTMFNHDLYDKVRKRLDCFHAFPEVYDKINVHART</sequence>
<keyword evidence="9" id="KW-0285">Flavoprotein</keyword>
<keyword evidence="17" id="KW-0333">Golgi apparatus</keyword>
<dbReference type="OrthoDB" id="415825at2759"/>
<accession>A0A7R8ZKS2</accession>
<dbReference type="GO" id="GO:0050614">
    <property type="term" value="F:Delta24-sterol reductase activity"/>
    <property type="evidence" value="ECO:0007669"/>
    <property type="project" value="UniProtKB-EC"/>
</dbReference>
<evidence type="ECO:0000313" key="29">
    <source>
        <dbReference type="EMBL" id="CAD7227559.1"/>
    </source>
</evidence>
<dbReference type="InterPro" id="IPR016169">
    <property type="entry name" value="FAD-bd_PCMH_sub2"/>
</dbReference>
<evidence type="ECO:0000256" key="7">
    <source>
        <dbReference type="ARBA" id="ARBA00022516"/>
    </source>
</evidence>
<keyword evidence="13" id="KW-0274">FAD</keyword>
<keyword evidence="15" id="KW-1133">Transmembrane helix</keyword>
<evidence type="ECO:0000256" key="16">
    <source>
        <dbReference type="ARBA" id="ARBA00023002"/>
    </source>
</evidence>
<keyword evidence="19" id="KW-0472">Membrane</keyword>
<keyword evidence="22" id="KW-0753">Steroid metabolism</keyword>
<evidence type="ECO:0000256" key="6">
    <source>
        <dbReference type="ARBA" id="ARBA00019086"/>
    </source>
</evidence>
<dbReference type="GO" id="GO:0000139">
    <property type="term" value="C:Golgi membrane"/>
    <property type="evidence" value="ECO:0007669"/>
    <property type="project" value="UniProtKB-SubCell"/>
</dbReference>
<dbReference type="PROSITE" id="PS51387">
    <property type="entry name" value="FAD_PCMH"/>
    <property type="match status" value="1"/>
</dbReference>
<reference evidence="29" key="1">
    <citation type="submission" date="2020-11" db="EMBL/GenBank/DDBJ databases">
        <authorList>
            <person name="Tran Van P."/>
        </authorList>
    </citation>
    <scope>NUCLEOTIDE SEQUENCE</scope>
</reference>
<evidence type="ECO:0000256" key="20">
    <source>
        <dbReference type="ARBA" id="ARBA00023140"/>
    </source>
</evidence>
<evidence type="ECO:0000256" key="19">
    <source>
        <dbReference type="ARBA" id="ARBA00023136"/>
    </source>
</evidence>
<dbReference type="GO" id="GO:0005777">
    <property type="term" value="C:peroxisome"/>
    <property type="evidence" value="ECO:0007669"/>
    <property type="project" value="UniProtKB-SubCell"/>
</dbReference>
<keyword evidence="20" id="KW-0576">Peroxisome</keyword>
<evidence type="ECO:0000256" key="26">
    <source>
        <dbReference type="ARBA" id="ARBA00078485"/>
    </source>
</evidence>
<dbReference type="PANTHER" id="PTHR10801:SF0">
    <property type="entry name" value="DELTA(24)-STEROL REDUCTASE"/>
    <property type="match status" value="1"/>
</dbReference>
<evidence type="ECO:0000256" key="22">
    <source>
        <dbReference type="ARBA" id="ARBA00023221"/>
    </source>
</evidence>
<dbReference type="EMBL" id="OB661182">
    <property type="protein sequence ID" value="CAD7227559.1"/>
    <property type="molecule type" value="Genomic_DNA"/>
</dbReference>
<comment type="function">
    <text evidence="25">Catalyzes the reduction of the delta-24 double bond of sterol intermediates during cholesterol biosynthesis. In addition to its cholesterol-synthesizing activity, can protect cells from oxidative stress by reducing caspase 3 activity during apoptosis induced by oxidative stress. Also protects against amyloid-beta peptide-induced apoptosis.</text>
</comment>
<keyword evidence="8" id="KW-0153">Cholesterol metabolism</keyword>
<gene>
    <name evidence="29" type="ORF">CTOB1V02_LOCUS5463</name>
</gene>
<keyword evidence="18" id="KW-0443">Lipid metabolism</keyword>
<dbReference type="InterPro" id="IPR016166">
    <property type="entry name" value="FAD-bd_PCMH"/>
</dbReference>
<evidence type="ECO:0000256" key="8">
    <source>
        <dbReference type="ARBA" id="ARBA00022548"/>
    </source>
</evidence>
<evidence type="ECO:0000256" key="4">
    <source>
        <dbReference type="ARBA" id="ARBA00004389"/>
    </source>
</evidence>
<keyword evidence="21" id="KW-1207">Sterol metabolism</keyword>
<dbReference type="InterPro" id="IPR016164">
    <property type="entry name" value="FAD-linked_Oxase-like_C"/>
</dbReference>
<evidence type="ECO:0000259" key="28">
    <source>
        <dbReference type="PROSITE" id="PS51387"/>
    </source>
</evidence>
<dbReference type="EC" id="1.3.1.72" evidence="5"/>
<dbReference type="SUPFAM" id="SSF56176">
    <property type="entry name" value="FAD-binding/transporter-associated domain-like"/>
    <property type="match status" value="1"/>
</dbReference>
<dbReference type="SUPFAM" id="SSF55103">
    <property type="entry name" value="FAD-linked oxidases, C-terminal domain"/>
    <property type="match status" value="1"/>
</dbReference>
<keyword evidence="11" id="KW-0732">Signal</keyword>
<evidence type="ECO:0000256" key="1">
    <source>
        <dbReference type="ARBA" id="ARBA00001974"/>
    </source>
</evidence>
<dbReference type="InterPro" id="IPR036318">
    <property type="entry name" value="FAD-bd_PCMH-like_sf"/>
</dbReference>
<evidence type="ECO:0000256" key="27">
    <source>
        <dbReference type="ARBA" id="ARBA00080612"/>
    </source>
</evidence>
<evidence type="ECO:0000256" key="23">
    <source>
        <dbReference type="ARBA" id="ARBA00051033"/>
    </source>
</evidence>
<keyword evidence="16" id="KW-0560">Oxidoreductase</keyword>
<dbReference type="GO" id="GO:0005789">
    <property type="term" value="C:endoplasmic reticulum membrane"/>
    <property type="evidence" value="ECO:0007669"/>
    <property type="project" value="UniProtKB-SubCell"/>
</dbReference>
<evidence type="ECO:0000256" key="9">
    <source>
        <dbReference type="ARBA" id="ARBA00022630"/>
    </source>
</evidence>
<keyword evidence="7" id="KW-0444">Lipid biosynthesis</keyword>
<keyword evidence="14" id="KW-0521">NADP</keyword>
<evidence type="ECO:0000256" key="13">
    <source>
        <dbReference type="ARBA" id="ARBA00022827"/>
    </source>
</evidence>
<evidence type="ECO:0000256" key="12">
    <source>
        <dbReference type="ARBA" id="ARBA00022824"/>
    </source>
</evidence>
<keyword evidence="10" id="KW-0812">Transmembrane</keyword>
<evidence type="ECO:0000256" key="15">
    <source>
        <dbReference type="ARBA" id="ARBA00022989"/>
    </source>
</evidence>
<evidence type="ECO:0000256" key="21">
    <source>
        <dbReference type="ARBA" id="ARBA00023166"/>
    </source>
</evidence>
<comment type="catalytic activity">
    <reaction evidence="23">
        <text>lanosterol + NADPH + H(+) = 24,25-dihydrolanosterol + NADP(+)</text>
        <dbReference type="Rhea" id="RHEA:33919"/>
        <dbReference type="ChEBI" id="CHEBI:15378"/>
        <dbReference type="ChEBI" id="CHEBI:16521"/>
        <dbReference type="ChEBI" id="CHEBI:28113"/>
        <dbReference type="ChEBI" id="CHEBI:57783"/>
        <dbReference type="ChEBI" id="CHEBI:58349"/>
    </reaction>
    <physiologicalReaction direction="left-to-right" evidence="23">
        <dbReference type="Rhea" id="RHEA:33920"/>
    </physiologicalReaction>
</comment>
<dbReference type="GO" id="GO:0008203">
    <property type="term" value="P:cholesterol metabolic process"/>
    <property type="evidence" value="ECO:0007669"/>
    <property type="project" value="UniProtKB-KW"/>
</dbReference>
<keyword evidence="12" id="KW-0256">Endoplasmic reticulum</keyword>
<comment type="catalytic activity">
    <reaction evidence="24">
        <text>5alpha-cholest-8-en-3beta-ol + NADP(+) = zymosterol + NADPH + H(+)</text>
        <dbReference type="Rhea" id="RHEA:36399"/>
        <dbReference type="ChEBI" id="CHEBI:15378"/>
        <dbReference type="ChEBI" id="CHEBI:16608"/>
        <dbReference type="ChEBI" id="CHEBI:18252"/>
        <dbReference type="ChEBI" id="CHEBI:57783"/>
        <dbReference type="ChEBI" id="CHEBI:58349"/>
        <dbReference type="EC" id="1.3.1.72"/>
    </reaction>
    <physiologicalReaction direction="right-to-left" evidence="24">
        <dbReference type="Rhea" id="RHEA:36401"/>
    </physiologicalReaction>
</comment>
<feature type="domain" description="FAD-binding PCMH-type" evidence="28">
    <location>
        <begin position="1"/>
        <end position="145"/>
    </location>
</feature>
<evidence type="ECO:0000256" key="14">
    <source>
        <dbReference type="ARBA" id="ARBA00022857"/>
    </source>
</evidence>
<dbReference type="Pfam" id="PF01565">
    <property type="entry name" value="FAD_binding_4"/>
    <property type="match status" value="1"/>
</dbReference>
<dbReference type="GO" id="GO:0071949">
    <property type="term" value="F:FAD binding"/>
    <property type="evidence" value="ECO:0007669"/>
    <property type="project" value="InterPro"/>
</dbReference>
<evidence type="ECO:0000256" key="3">
    <source>
        <dbReference type="ARBA" id="ARBA00004275"/>
    </source>
</evidence>
<dbReference type="Gene3D" id="3.30.465.10">
    <property type="match status" value="1"/>
</dbReference>
<evidence type="ECO:0000256" key="2">
    <source>
        <dbReference type="ARBA" id="ARBA00004194"/>
    </source>
</evidence>
<dbReference type="PANTHER" id="PTHR10801">
    <property type="entry name" value="24-DEHYDROCHOLESTEROL REDUCTASE"/>
    <property type="match status" value="1"/>
</dbReference>
<organism evidence="29">
    <name type="scientific">Cyprideis torosa</name>
    <dbReference type="NCBI Taxonomy" id="163714"/>
    <lineage>
        <taxon>Eukaryota</taxon>
        <taxon>Metazoa</taxon>
        <taxon>Ecdysozoa</taxon>
        <taxon>Arthropoda</taxon>
        <taxon>Crustacea</taxon>
        <taxon>Oligostraca</taxon>
        <taxon>Ostracoda</taxon>
        <taxon>Podocopa</taxon>
        <taxon>Podocopida</taxon>
        <taxon>Cytherocopina</taxon>
        <taxon>Cytheroidea</taxon>
        <taxon>Cytherideidae</taxon>
        <taxon>Cyprideis</taxon>
    </lineage>
</organism>
<proteinExistence type="predicted"/>
<evidence type="ECO:0000256" key="5">
    <source>
        <dbReference type="ARBA" id="ARBA00012405"/>
    </source>
</evidence>
<comment type="subcellular location">
    <subcellularLocation>
        <location evidence="4">Endoplasmic reticulum membrane</location>
        <topology evidence="4">Single-pass membrane protein</topology>
    </subcellularLocation>
    <subcellularLocation>
        <location evidence="2">Golgi apparatus membrane</location>
        <topology evidence="2">Single-pass membrane protein</topology>
    </subcellularLocation>
    <subcellularLocation>
        <location evidence="3">Peroxisome</location>
    </subcellularLocation>
</comment>
<evidence type="ECO:0000256" key="25">
    <source>
        <dbReference type="ARBA" id="ARBA00056986"/>
    </source>
</evidence>
<dbReference type="InterPro" id="IPR006094">
    <property type="entry name" value="Oxid_FAD_bind_N"/>
</dbReference>